<keyword evidence="7 8" id="KW-0720">Serine protease</keyword>
<evidence type="ECO:0000256" key="4">
    <source>
        <dbReference type="ARBA" id="ARBA00022722"/>
    </source>
</evidence>
<dbReference type="Gene3D" id="3.60.10.10">
    <property type="entry name" value="Endonuclease/exonuclease/phosphatase"/>
    <property type="match status" value="1"/>
</dbReference>
<dbReference type="RefSeq" id="WP_323689371.1">
    <property type="nucleotide sequence ID" value="NZ_JAYGIM010000019.1"/>
</dbReference>
<dbReference type="SUPFAM" id="SSF54060">
    <property type="entry name" value="His-Me finger endonucleases"/>
    <property type="match status" value="1"/>
</dbReference>
<comment type="similarity">
    <text evidence="2 8">Belongs to the peptidase S1B family.</text>
</comment>
<accession>A0ABU5SPQ9</accession>
<dbReference type="Pfam" id="PF13365">
    <property type="entry name" value="Trypsin_2"/>
    <property type="match status" value="1"/>
</dbReference>
<keyword evidence="4" id="KW-0540">Nuclease</keyword>
<dbReference type="Proteomes" id="UP001302222">
    <property type="component" value="Unassembled WGS sequence"/>
</dbReference>
<proteinExistence type="inferred from homology"/>
<gene>
    <name evidence="9" type="ORF">VB798_21835</name>
</gene>
<keyword evidence="9" id="KW-0255">Endonuclease</keyword>
<dbReference type="EC" id="3.4.21.-" evidence="8"/>
<evidence type="ECO:0000256" key="6">
    <source>
        <dbReference type="ARBA" id="ARBA00022801"/>
    </source>
</evidence>
<dbReference type="EMBL" id="JAYGIM010000019">
    <property type="protein sequence ID" value="MEA5429248.1"/>
    <property type="molecule type" value="Genomic_DNA"/>
</dbReference>
<sequence>MTTQNLSTEITFLSKETKTKVPNDGFETSSNLAFETTSTGVLMQLDGLESKNLLTKSESDLAKSISKEFSQEKDLTQSEKTIFVQEVNYETILGEQNDILPIWFLDLGTERAKSICLINTSGVDYKKRKGSWQGTGFLISNNILLTNYHVLNSMDVCENAICIFNYQTNEKGKIQTTKNYQLNPQRLFISSPENELDFCFVWVDDEPGKEFGYIPLLRHAFVVKENDFANIIQHPGGKIKSIALQNNQIISQNETVVHYSTDTLAGSSGAVVTNNEWKAFALHHATKELESADIKKYKPAVSVNEGIKLSAIATYLESINENRQNKAATEVLNHFQDTDAMLGYFGGLGREKHLENEINALERVVQVYSGEAKDIDIAFWNIEWFNKHYKQKIEEVAKVIVRMNMDVWVFEESSSNATKELISYLKSRYDLDYEYDASEPNASDAKQTTTIVWNSKTVSIGKKKWSEKVERWLKLTSNDIKSPDGLILEANISFENIDGKIFDRYPGLFYLTSKQRSNEESFGAYIVPLHLKAMGEGSKRRILASKILATAIKSMIDEEGVDQDWILGGDFNATIASDDFNFLLSDFVAMSIEDEQAGEMTYIKGKYKSLIDHIFISPNLQKTTNSEYVIVAQDKVLPDYLSISDHRPVLIRLSLKDSINDFSQDKSISSNDNKQLIDTIQKLNANNKNSTKRRKPKSDENQLKKSLNEIKKNKNNEYYDETLDKEKISNYYGTIPSGLSGNKLFDFLSKLVNTTHNTILSYNPSQYLYPWVDLQPDKKTILNIYSGDTSTPEALIKSDFEANQKVLESFYKEFPLTESFESNMTIDEEFFLESLENNQGFNCEHVVPQSWFGKKNPMKGDLHHLYSCTPNCNSFRGNIPYYEYSDWEEKVMDNCGNREDNGFEPKEGKGKVARATLYFLIRYPKVISRYSIQDIQTLLAWHINEPPTIFEKHRNFAIQELQGNRNPFIDFPKLATKVDFSNGIG</sequence>
<evidence type="ECO:0000256" key="5">
    <source>
        <dbReference type="ARBA" id="ARBA00022729"/>
    </source>
</evidence>
<dbReference type="Gene3D" id="2.40.10.10">
    <property type="entry name" value="Trypsin-like serine proteases"/>
    <property type="match status" value="2"/>
</dbReference>
<evidence type="ECO:0000256" key="2">
    <source>
        <dbReference type="ARBA" id="ARBA00008764"/>
    </source>
</evidence>
<organism evidence="9 10">
    <name type="scientific">Arcicella lustrica</name>
    <dbReference type="NCBI Taxonomy" id="2984196"/>
    <lineage>
        <taxon>Bacteria</taxon>
        <taxon>Pseudomonadati</taxon>
        <taxon>Bacteroidota</taxon>
        <taxon>Cytophagia</taxon>
        <taxon>Cytophagales</taxon>
        <taxon>Flectobacillaceae</taxon>
        <taxon>Arcicella</taxon>
    </lineage>
</organism>
<dbReference type="InterPro" id="IPR007346">
    <property type="entry name" value="Endonuclease-I"/>
</dbReference>
<comment type="caution">
    <text evidence="9">The sequence shown here is derived from an EMBL/GenBank/DDBJ whole genome shotgun (WGS) entry which is preliminary data.</text>
</comment>
<dbReference type="PANTHER" id="PTHR33607:SF2">
    <property type="entry name" value="ENDONUCLEASE-1"/>
    <property type="match status" value="1"/>
</dbReference>
<dbReference type="InterPro" id="IPR043504">
    <property type="entry name" value="Peptidase_S1_PA_chymotrypsin"/>
</dbReference>
<dbReference type="InterPro" id="IPR036691">
    <property type="entry name" value="Endo/exonu/phosph_ase_sf"/>
</dbReference>
<dbReference type="Pfam" id="PF04231">
    <property type="entry name" value="Endonuclease_1"/>
    <property type="match status" value="1"/>
</dbReference>
<dbReference type="InterPro" id="IPR009003">
    <property type="entry name" value="Peptidase_S1_PA"/>
</dbReference>
<dbReference type="InterPro" id="IPR044925">
    <property type="entry name" value="His-Me_finger_sf"/>
</dbReference>
<comment type="similarity">
    <text evidence="1">Belongs to the EndA/NucM nuclease family.</text>
</comment>
<dbReference type="InterPro" id="IPR008256">
    <property type="entry name" value="Peptidase_S1B"/>
</dbReference>
<dbReference type="PANTHER" id="PTHR33607">
    <property type="entry name" value="ENDONUCLEASE-1"/>
    <property type="match status" value="1"/>
</dbReference>
<dbReference type="PRINTS" id="PR00839">
    <property type="entry name" value="V8PROTEASE"/>
</dbReference>
<keyword evidence="10" id="KW-1185">Reference proteome</keyword>
<evidence type="ECO:0000313" key="9">
    <source>
        <dbReference type="EMBL" id="MEA5429248.1"/>
    </source>
</evidence>
<protein>
    <recommendedName>
        <fullName evidence="8">Serine protease</fullName>
        <ecNumber evidence="8">3.4.21.-</ecNumber>
    </recommendedName>
</protein>
<evidence type="ECO:0000256" key="1">
    <source>
        <dbReference type="ARBA" id="ARBA00006429"/>
    </source>
</evidence>
<keyword evidence="5" id="KW-0732">Signal</keyword>
<evidence type="ECO:0000256" key="8">
    <source>
        <dbReference type="RuleBase" id="RU004296"/>
    </source>
</evidence>
<dbReference type="SUPFAM" id="SSF56219">
    <property type="entry name" value="DNase I-like"/>
    <property type="match status" value="1"/>
</dbReference>
<name>A0ABU5SPQ9_9BACT</name>
<evidence type="ECO:0000256" key="7">
    <source>
        <dbReference type="ARBA" id="ARBA00022825"/>
    </source>
</evidence>
<dbReference type="GO" id="GO:0004519">
    <property type="term" value="F:endonuclease activity"/>
    <property type="evidence" value="ECO:0007669"/>
    <property type="project" value="UniProtKB-KW"/>
</dbReference>
<reference evidence="9 10" key="1">
    <citation type="submission" date="2023-12" db="EMBL/GenBank/DDBJ databases">
        <title>Novel species of the genus Arcicella isolated from rivers.</title>
        <authorList>
            <person name="Lu H."/>
        </authorList>
    </citation>
    <scope>NUCLEOTIDE SEQUENCE [LARGE SCALE GENOMIC DNA]</scope>
    <source>
        <strain evidence="9 10">DC25W</strain>
    </source>
</reference>
<keyword evidence="6 8" id="KW-0378">Hydrolase</keyword>
<dbReference type="SUPFAM" id="SSF50494">
    <property type="entry name" value="Trypsin-like serine proteases"/>
    <property type="match status" value="1"/>
</dbReference>
<keyword evidence="3 8" id="KW-0645">Protease</keyword>
<evidence type="ECO:0000313" key="10">
    <source>
        <dbReference type="Proteomes" id="UP001302222"/>
    </source>
</evidence>
<evidence type="ECO:0000256" key="3">
    <source>
        <dbReference type="ARBA" id="ARBA00022670"/>
    </source>
</evidence>